<dbReference type="EnsemblPlants" id="TraesCS6B02G052600.1">
    <property type="protein sequence ID" value="TraesCS6B02G052600.1"/>
    <property type="gene ID" value="TraesCS6B02G052600"/>
</dbReference>
<dbReference type="Gramene" id="TraesCS6B03G0122300.1">
    <property type="protein sequence ID" value="TraesCS6B03G0122300.1.CDS"/>
    <property type="gene ID" value="TraesCS6B03G0122300"/>
</dbReference>
<accession>A0A3B6PFH1</accession>
<feature type="chain" id="PRO_5043178802" evidence="1">
    <location>
        <begin position="25"/>
        <end position="101"/>
    </location>
</feature>
<proteinExistence type="predicted"/>
<name>A0A3B6PFH1_WHEAT</name>
<reference evidence="2" key="2">
    <citation type="submission" date="2018-10" db="UniProtKB">
        <authorList>
            <consortium name="EnsemblPlants"/>
        </authorList>
    </citation>
    <scope>IDENTIFICATION</scope>
</reference>
<dbReference type="Gramene" id="TraesCS6B02G052600.1">
    <property type="protein sequence ID" value="TraesCS6B02G052600.1"/>
    <property type="gene ID" value="TraesCS6B02G052600"/>
</dbReference>
<keyword evidence="3" id="KW-1185">Reference proteome</keyword>
<dbReference type="Gramene" id="TraesCAD_scaffold_008716_01G000100.1">
    <property type="protein sequence ID" value="TraesCAD_scaffold_008716_01G000100.1"/>
    <property type="gene ID" value="TraesCAD_scaffold_008716_01G000100"/>
</dbReference>
<reference evidence="2" key="1">
    <citation type="submission" date="2018-08" db="EMBL/GenBank/DDBJ databases">
        <authorList>
            <person name="Rossello M."/>
        </authorList>
    </citation>
    <scope>NUCLEOTIDE SEQUENCE [LARGE SCALE GENOMIC DNA]</scope>
    <source>
        <strain evidence="2">cv. Chinese Spring</strain>
    </source>
</reference>
<dbReference type="Proteomes" id="UP000019116">
    <property type="component" value="Chromosome 6B"/>
</dbReference>
<organism evidence="2">
    <name type="scientific">Triticum aestivum</name>
    <name type="common">Wheat</name>
    <dbReference type="NCBI Taxonomy" id="4565"/>
    <lineage>
        <taxon>Eukaryota</taxon>
        <taxon>Viridiplantae</taxon>
        <taxon>Streptophyta</taxon>
        <taxon>Embryophyta</taxon>
        <taxon>Tracheophyta</taxon>
        <taxon>Spermatophyta</taxon>
        <taxon>Magnoliopsida</taxon>
        <taxon>Liliopsida</taxon>
        <taxon>Poales</taxon>
        <taxon>Poaceae</taxon>
        <taxon>BOP clade</taxon>
        <taxon>Pooideae</taxon>
        <taxon>Triticodae</taxon>
        <taxon>Triticeae</taxon>
        <taxon>Triticinae</taxon>
        <taxon>Triticum</taxon>
    </lineage>
</organism>
<sequence>MKGGSMEYTVALLFIGCLVMVGQCRPEPESTHEDGHRNTATVDSSLDDNKLTLEWCVARDCVTKGGPHANHCFCCLNAPGAPCFNSRVECHIQCPSMLPGK</sequence>
<evidence type="ECO:0000313" key="2">
    <source>
        <dbReference type="EnsemblPlants" id="TraesCS6B02G052600.1"/>
    </source>
</evidence>
<dbReference type="Gramene" id="TraesROB_scaffold_074602_01G000100.1">
    <property type="protein sequence ID" value="TraesROB_scaffold_074602_01G000100.1"/>
    <property type="gene ID" value="TraesROB_scaffold_074602_01G000100"/>
</dbReference>
<evidence type="ECO:0000313" key="3">
    <source>
        <dbReference type="Proteomes" id="UP000019116"/>
    </source>
</evidence>
<evidence type="ECO:0000256" key="1">
    <source>
        <dbReference type="SAM" id="SignalP"/>
    </source>
</evidence>
<protein>
    <submittedName>
        <fullName evidence="2">Uncharacterized protein</fullName>
    </submittedName>
</protein>
<keyword evidence="1" id="KW-0732">Signal</keyword>
<dbReference type="OrthoDB" id="717222at2759"/>
<dbReference type="Gramene" id="TraesLDM6B03G03438640.1">
    <property type="protein sequence ID" value="TraesLDM6B03G03438640.1"/>
    <property type="gene ID" value="TraesLDM6B03G03438640"/>
</dbReference>
<dbReference type="AlphaFoldDB" id="A0A3B6PFH1"/>
<feature type="signal peptide" evidence="1">
    <location>
        <begin position="1"/>
        <end position="24"/>
    </location>
</feature>